<gene>
    <name evidence="3" type="primary">cwlC</name>
    <name evidence="3" type="ORF">HMPREF9372_1239</name>
</gene>
<dbReference type="GO" id="GO:0008745">
    <property type="term" value="F:N-acetylmuramoyl-L-alanine amidase activity"/>
    <property type="evidence" value="ECO:0007669"/>
    <property type="project" value="UniProtKB-EC"/>
</dbReference>
<dbReference type="SUPFAM" id="SSF53187">
    <property type="entry name" value="Zn-dependent exopeptidases"/>
    <property type="match status" value="1"/>
</dbReference>
<dbReference type="EC" id="3.5.1.28" evidence="3"/>
<dbReference type="Gene3D" id="3.40.630.40">
    <property type="entry name" value="Zn-dependent exopeptidases"/>
    <property type="match status" value="1"/>
</dbReference>
<dbReference type="SMART" id="SM00646">
    <property type="entry name" value="Ami_3"/>
    <property type="match status" value="1"/>
</dbReference>
<dbReference type="RefSeq" id="WP_009766106.1">
    <property type="nucleotide sequence ID" value="NZ_GL982997.1"/>
</dbReference>
<proteinExistence type="predicted"/>
<dbReference type="InterPro" id="IPR002508">
    <property type="entry name" value="MurNAc-LAA_cat"/>
</dbReference>
<dbReference type="GO" id="GO:0042834">
    <property type="term" value="F:peptidoglycan binding"/>
    <property type="evidence" value="ECO:0007669"/>
    <property type="project" value="InterPro"/>
</dbReference>
<dbReference type="eggNOG" id="COG0860">
    <property type="taxonomic scope" value="Bacteria"/>
</dbReference>
<sequence length="225" mass="24816">MTRLLFDYGHGGTDPGAMYKGRKEADDVLSIGKAVAAEVRRHGVALDETRTSNKTVSLRERSNMENRKKYDYFISFHRNAFQPEKAKGAETFLFTTGGALAKQLAERIQKELVAVGFTNRGVKRANFHVLRETKAPAILIEIGFIDNTADNQLFDKKRKQIVEGIARAILAQVGVTYKAAASKPTSSSTGTLYRVMAGSFADKANAEKQVTRLKKAGFEAVIMPK</sequence>
<dbReference type="InterPro" id="IPR050695">
    <property type="entry name" value="N-acetylmuramoyl_amidase_3"/>
</dbReference>
<protein>
    <submittedName>
        <fullName evidence="3">N-acetylmuramoyl-L-alanine amidase</fullName>
        <ecNumber evidence="3">3.5.1.28</ecNumber>
    </submittedName>
</protein>
<dbReference type="InterPro" id="IPR007730">
    <property type="entry name" value="SPOR-like_dom"/>
</dbReference>
<dbReference type="Gene3D" id="3.30.70.1070">
    <property type="entry name" value="Sporulation related repeat"/>
    <property type="match status" value="1"/>
</dbReference>
<dbReference type="Pfam" id="PF01520">
    <property type="entry name" value="Amidase_3"/>
    <property type="match status" value="1"/>
</dbReference>
<dbReference type="PANTHER" id="PTHR30404:SF0">
    <property type="entry name" value="N-ACETYLMURAMOYL-L-ALANINE AMIDASE AMIC"/>
    <property type="match status" value="1"/>
</dbReference>
<dbReference type="AlphaFoldDB" id="F9DR09"/>
<dbReference type="HOGENOM" id="CLU_014322_9_1_9"/>
<dbReference type="EMBL" id="AFPZ01000033">
    <property type="protein sequence ID" value="EGQ26759.1"/>
    <property type="molecule type" value="Genomic_DNA"/>
</dbReference>
<dbReference type="PROSITE" id="PS51724">
    <property type="entry name" value="SPOR"/>
    <property type="match status" value="1"/>
</dbReference>
<evidence type="ECO:0000259" key="2">
    <source>
        <dbReference type="PROSITE" id="PS51724"/>
    </source>
</evidence>
<dbReference type="CDD" id="cd02696">
    <property type="entry name" value="MurNAc-LAA"/>
    <property type="match status" value="1"/>
</dbReference>
<evidence type="ECO:0000313" key="4">
    <source>
        <dbReference type="Proteomes" id="UP000005316"/>
    </source>
</evidence>
<accession>F9DR09</accession>
<comment type="caution">
    <text evidence="3">The sequence shown here is derived from an EMBL/GenBank/DDBJ whole genome shotgun (WGS) entry which is preliminary data.</text>
</comment>
<name>F9DR09_9BACL</name>
<reference evidence="3 4" key="1">
    <citation type="submission" date="2011-04" db="EMBL/GenBank/DDBJ databases">
        <authorList>
            <person name="Muzny D."/>
            <person name="Qin X."/>
            <person name="Deng J."/>
            <person name="Jiang H."/>
            <person name="Liu Y."/>
            <person name="Qu J."/>
            <person name="Song X.-Z."/>
            <person name="Zhang L."/>
            <person name="Thornton R."/>
            <person name="Coyle M."/>
            <person name="Francisco L."/>
            <person name="Jackson L."/>
            <person name="Javaid M."/>
            <person name="Korchina V."/>
            <person name="Kovar C."/>
            <person name="Mata R."/>
            <person name="Mathew T."/>
            <person name="Ngo R."/>
            <person name="Nguyen L."/>
            <person name="Nguyen N."/>
            <person name="Okwuonu G."/>
            <person name="Ongeri F."/>
            <person name="Pham C."/>
            <person name="Simmons D."/>
            <person name="Wilczek-Boney K."/>
            <person name="Hale W."/>
            <person name="Jakkamsetti A."/>
            <person name="Pham P."/>
            <person name="Ruth R."/>
            <person name="San Lucas F."/>
            <person name="Warren J."/>
            <person name="Zhang J."/>
            <person name="Zhao Z."/>
            <person name="Zhou C."/>
            <person name="Zhu D."/>
            <person name="Lee S."/>
            <person name="Bess C."/>
            <person name="Blankenburg K."/>
            <person name="Forbes L."/>
            <person name="Fu Q."/>
            <person name="Gubbala S."/>
            <person name="Hirani K."/>
            <person name="Jayaseelan J.C."/>
            <person name="Lara F."/>
            <person name="Munidasa M."/>
            <person name="Palculict T."/>
            <person name="Patil S."/>
            <person name="Pu L.-L."/>
            <person name="Saada N."/>
            <person name="Tang L."/>
            <person name="Weissenberger G."/>
            <person name="Zhu Y."/>
            <person name="Hemphill L."/>
            <person name="Shang Y."/>
            <person name="Youmans B."/>
            <person name="Ayvaz T."/>
            <person name="Ross M."/>
            <person name="Santibanez J."/>
            <person name="Aqrawi P."/>
            <person name="Gross S."/>
            <person name="Joshi V."/>
            <person name="Fowler G."/>
            <person name="Nazareth L."/>
            <person name="Reid J."/>
            <person name="Worley K."/>
            <person name="Petrosino J."/>
            <person name="Highlander S."/>
            <person name="Gibbs R."/>
        </authorList>
    </citation>
    <scope>NUCLEOTIDE SEQUENCE [LARGE SCALE GENOMIC DNA]</scope>
    <source>
        <strain evidence="3 4">2681</strain>
    </source>
</reference>
<keyword evidence="1 3" id="KW-0378">Hydrolase</keyword>
<evidence type="ECO:0000313" key="3">
    <source>
        <dbReference type="EMBL" id="EGQ26759.1"/>
    </source>
</evidence>
<organism evidence="3 4">
    <name type="scientific">Sporosarcina newyorkensis 2681</name>
    <dbReference type="NCBI Taxonomy" id="1027292"/>
    <lineage>
        <taxon>Bacteria</taxon>
        <taxon>Bacillati</taxon>
        <taxon>Bacillota</taxon>
        <taxon>Bacilli</taxon>
        <taxon>Bacillales</taxon>
        <taxon>Caryophanaceae</taxon>
        <taxon>Sporosarcina</taxon>
    </lineage>
</organism>
<dbReference type="Proteomes" id="UP000005316">
    <property type="component" value="Unassembled WGS sequence"/>
</dbReference>
<dbReference type="OrthoDB" id="9763643at2"/>
<feature type="domain" description="SPOR" evidence="2">
    <location>
        <begin position="187"/>
        <end position="225"/>
    </location>
</feature>
<dbReference type="GO" id="GO:0030288">
    <property type="term" value="C:outer membrane-bounded periplasmic space"/>
    <property type="evidence" value="ECO:0007669"/>
    <property type="project" value="TreeGrafter"/>
</dbReference>
<dbReference type="GO" id="GO:0009253">
    <property type="term" value="P:peptidoglycan catabolic process"/>
    <property type="evidence" value="ECO:0007669"/>
    <property type="project" value="InterPro"/>
</dbReference>
<evidence type="ECO:0000256" key="1">
    <source>
        <dbReference type="ARBA" id="ARBA00022801"/>
    </source>
</evidence>
<dbReference type="PANTHER" id="PTHR30404">
    <property type="entry name" value="N-ACETYLMURAMOYL-L-ALANINE AMIDASE"/>
    <property type="match status" value="1"/>
</dbReference>
<dbReference type="InterPro" id="IPR036680">
    <property type="entry name" value="SPOR-like_sf"/>
</dbReference>
<dbReference type="SUPFAM" id="SSF110997">
    <property type="entry name" value="Sporulation related repeat"/>
    <property type="match status" value="1"/>
</dbReference>